<proteinExistence type="inferred from homology"/>
<keyword evidence="9" id="KW-0493">Microtubule</keyword>
<keyword evidence="15" id="KW-0131">Cell cycle</keyword>
<feature type="compositionally biased region" description="Acidic residues" evidence="17">
    <location>
        <begin position="147"/>
        <end position="158"/>
    </location>
</feature>
<feature type="compositionally biased region" description="Polar residues" evidence="17">
    <location>
        <begin position="165"/>
        <end position="174"/>
    </location>
</feature>
<dbReference type="InParanoid" id="A0A5J5EU16"/>
<keyword evidence="13" id="KW-0206">Cytoskeleton</keyword>
<evidence type="ECO:0000256" key="15">
    <source>
        <dbReference type="ARBA" id="ARBA00023306"/>
    </source>
</evidence>
<dbReference type="PANTHER" id="PTHR28200">
    <property type="entry name" value="DASH COMPLEX SUBUNIT ASK1"/>
    <property type="match status" value="1"/>
</dbReference>
<keyword evidence="19" id="KW-1185">Reference proteome</keyword>
<evidence type="ECO:0000256" key="10">
    <source>
        <dbReference type="ARBA" id="ARBA00022776"/>
    </source>
</evidence>
<keyword evidence="16" id="KW-0137">Centromere</keyword>
<dbReference type="GO" id="GO:0005874">
    <property type="term" value="C:microtubule"/>
    <property type="evidence" value="ECO:0007669"/>
    <property type="project" value="UniProtKB-KW"/>
</dbReference>
<dbReference type="GO" id="GO:0042729">
    <property type="term" value="C:DASH complex"/>
    <property type="evidence" value="ECO:0007669"/>
    <property type="project" value="InterPro"/>
</dbReference>
<feature type="region of interest" description="Disordered" evidence="17">
    <location>
        <begin position="209"/>
        <end position="245"/>
    </location>
</feature>
<dbReference type="Proteomes" id="UP000326924">
    <property type="component" value="Unassembled WGS sequence"/>
</dbReference>
<evidence type="ECO:0000256" key="4">
    <source>
        <dbReference type="ARBA" id="ARBA00010731"/>
    </source>
</evidence>
<dbReference type="Pfam" id="PF08655">
    <property type="entry name" value="DASH_Ask1"/>
    <property type="match status" value="1"/>
</dbReference>
<dbReference type="AlphaFoldDB" id="A0A5J5EU16"/>
<keyword evidence="12" id="KW-0995">Kinetochore</keyword>
<evidence type="ECO:0000256" key="5">
    <source>
        <dbReference type="ARBA" id="ARBA00014520"/>
    </source>
</evidence>
<keyword evidence="8" id="KW-0132">Cell division</keyword>
<evidence type="ECO:0000256" key="16">
    <source>
        <dbReference type="ARBA" id="ARBA00023328"/>
    </source>
</evidence>
<accession>A0A5J5EU16</accession>
<dbReference type="GO" id="GO:0072686">
    <property type="term" value="C:mitotic spindle"/>
    <property type="evidence" value="ECO:0007669"/>
    <property type="project" value="InterPro"/>
</dbReference>
<evidence type="ECO:0000313" key="18">
    <source>
        <dbReference type="EMBL" id="KAA8904157.1"/>
    </source>
</evidence>
<evidence type="ECO:0000256" key="11">
    <source>
        <dbReference type="ARBA" id="ARBA00022829"/>
    </source>
</evidence>
<evidence type="ECO:0000256" key="9">
    <source>
        <dbReference type="ARBA" id="ARBA00022701"/>
    </source>
</evidence>
<evidence type="ECO:0000256" key="17">
    <source>
        <dbReference type="SAM" id="MobiDB-lite"/>
    </source>
</evidence>
<evidence type="ECO:0000256" key="3">
    <source>
        <dbReference type="ARBA" id="ARBA00004629"/>
    </source>
</evidence>
<evidence type="ECO:0000256" key="1">
    <source>
        <dbReference type="ARBA" id="ARBA00004123"/>
    </source>
</evidence>
<feature type="compositionally biased region" description="Polar residues" evidence="17">
    <location>
        <begin position="424"/>
        <end position="434"/>
    </location>
</feature>
<evidence type="ECO:0000256" key="13">
    <source>
        <dbReference type="ARBA" id="ARBA00023212"/>
    </source>
</evidence>
<feature type="region of interest" description="Disordered" evidence="17">
    <location>
        <begin position="424"/>
        <end position="449"/>
    </location>
</feature>
<comment type="caution">
    <text evidence="18">The sequence shown here is derived from an EMBL/GenBank/DDBJ whole genome shotgun (WGS) entry which is preliminary data.</text>
</comment>
<dbReference type="EMBL" id="VXIS01000112">
    <property type="protein sequence ID" value="KAA8904157.1"/>
    <property type="molecule type" value="Genomic_DNA"/>
</dbReference>
<evidence type="ECO:0000256" key="2">
    <source>
        <dbReference type="ARBA" id="ARBA00004186"/>
    </source>
</evidence>
<keyword evidence="14" id="KW-0539">Nucleus</keyword>
<comment type="similarity">
    <text evidence="4">Belongs to the DASH complex ASK1 family.</text>
</comment>
<organism evidence="18 19">
    <name type="scientific">Sphaerosporella brunnea</name>
    <dbReference type="NCBI Taxonomy" id="1250544"/>
    <lineage>
        <taxon>Eukaryota</taxon>
        <taxon>Fungi</taxon>
        <taxon>Dikarya</taxon>
        <taxon>Ascomycota</taxon>
        <taxon>Pezizomycotina</taxon>
        <taxon>Pezizomycetes</taxon>
        <taxon>Pezizales</taxon>
        <taxon>Pyronemataceae</taxon>
        <taxon>Sphaerosporella</taxon>
    </lineage>
</organism>
<reference evidence="18 19" key="1">
    <citation type="submission" date="2019-09" db="EMBL/GenBank/DDBJ databases">
        <title>Draft genome of the ectomycorrhizal ascomycete Sphaerosporella brunnea.</title>
        <authorList>
            <consortium name="DOE Joint Genome Institute"/>
            <person name="Benucci G.M."/>
            <person name="Marozzi G."/>
            <person name="Antonielli L."/>
            <person name="Sanchez S."/>
            <person name="Marco P."/>
            <person name="Wang X."/>
            <person name="Falini L.B."/>
            <person name="Barry K."/>
            <person name="Haridas S."/>
            <person name="Lipzen A."/>
            <person name="Labutti K."/>
            <person name="Grigoriev I.V."/>
            <person name="Murat C."/>
            <person name="Martin F."/>
            <person name="Albertini E."/>
            <person name="Donnini D."/>
            <person name="Bonito G."/>
        </authorList>
    </citation>
    <scope>NUCLEOTIDE SEQUENCE [LARGE SCALE GENOMIC DNA]</scope>
    <source>
        <strain evidence="18 19">Sb_GMNB300</strain>
    </source>
</reference>
<evidence type="ECO:0000256" key="12">
    <source>
        <dbReference type="ARBA" id="ARBA00022838"/>
    </source>
</evidence>
<keyword evidence="10" id="KW-0498">Mitosis</keyword>
<evidence type="ECO:0000256" key="6">
    <source>
        <dbReference type="ARBA" id="ARBA00022454"/>
    </source>
</evidence>
<dbReference type="GO" id="GO:0044732">
    <property type="term" value="C:mitotic spindle pole body"/>
    <property type="evidence" value="ECO:0007669"/>
    <property type="project" value="TreeGrafter"/>
</dbReference>
<feature type="compositionally biased region" description="Low complexity" evidence="17">
    <location>
        <begin position="215"/>
        <end position="234"/>
    </location>
</feature>
<feature type="region of interest" description="Disordered" evidence="17">
    <location>
        <begin position="100"/>
        <end position="194"/>
    </location>
</feature>
<gene>
    <name evidence="18" type="ORF">FN846DRAFT_42835</name>
</gene>
<dbReference type="InterPro" id="IPR013964">
    <property type="entry name" value="DASH_Ask1"/>
</dbReference>
<evidence type="ECO:0000256" key="8">
    <source>
        <dbReference type="ARBA" id="ARBA00022618"/>
    </source>
</evidence>
<keyword evidence="7" id="KW-0963">Cytoplasm</keyword>
<name>A0A5J5EU16_9PEZI</name>
<sequence>MAQRPQQHMSLTAELEKIEQKITLTLQEIDHNFARAHRIVTTSILPIVDRYGKESEAVWEGSKFWKQFFEASANVALSNYQEEAVFDEDQTVDGDRARHEHTYGEDATSMASSPGHYTAGEPTVNDDDFTRDQRTQHSGIHGGVGSGDDDDDLLEDSLLESLNLTTGGAMQSTPKPVPARGRAQAQETEWADMESPFDALAKELTMKYGSPERPQQQQRQQRYGASASSVGSSSMLPPPTTPRTTRYADAETLESSPFRAPPVARTPGIANDRVMHRVLDKNWRIQATPLRSAMKSRYRTVAATPRQPPVFVKNVDDSSPMSSPPEPQLQTQIFTPGVLRTPGAKRLDAATATRGATGGDVAAREAASKYMYDDDSDDDLLLPPGFSPPKTMQFSLPASKLMATPAREASKRIVRDILQTAGASVDSTLTTDASSPIRGGMDDDDDDPF</sequence>
<evidence type="ECO:0000313" key="19">
    <source>
        <dbReference type="Proteomes" id="UP000326924"/>
    </source>
</evidence>
<protein>
    <recommendedName>
        <fullName evidence="5">DASH complex subunit ASK1</fullName>
    </recommendedName>
</protein>
<dbReference type="GO" id="GO:0008608">
    <property type="term" value="P:attachment of spindle microtubules to kinetochore"/>
    <property type="evidence" value="ECO:0007669"/>
    <property type="project" value="InterPro"/>
</dbReference>
<evidence type="ECO:0000256" key="7">
    <source>
        <dbReference type="ARBA" id="ARBA00022490"/>
    </source>
</evidence>
<keyword evidence="11" id="KW-0159">Chromosome partition</keyword>
<dbReference type="GO" id="GO:0051301">
    <property type="term" value="P:cell division"/>
    <property type="evidence" value="ECO:0007669"/>
    <property type="project" value="UniProtKB-KW"/>
</dbReference>
<dbReference type="OrthoDB" id="5573898at2759"/>
<evidence type="ECO:0000256" key="14">
    <source>
        <dbReference type="ARBA" id="ARBA00023242"/>
    </source>
</evidence>
<keyword evidence="6" id="KW-0158">Chromosome</keyword>
<dbReference type="PANTHER" id="PTHR28200:SF1">
    <property type="entry name" value="DASH COMPLEX SUBUNIT ASK1"/>
    <property type="match status" value="1"/>
</dbReference>
<comment type="subcellular location">
    <subcellularLocation>
        <location evidence="3">Chromosome</location>
        <location evidence="3">Centromere</location>
        <location evidence="3">Kinetochore</location>
    </subcellularLocation>
    <subcellularLocation>
        <location evidence="2">Cytoplasm</location>
        <location evidence="2">Cytoskeleton</location>
        <location evidence="2">Spindle</location>
    </subcellularLocation>
    <subcellularLocation>
        <location evidence="1">Nucleus</location>
    </subcellularLocation>
</comment>